<dbReference type="Proteomes" id="UP001596408">
    <property type="component" value="Unassembled WGS sequence"/>
</dbReference>
<evidence type="ECO:0000313" key="2">
    <source>
        <dbReference type="Proteomes" id="UP001596408"/>
    </source>
</evidence>
<accession>A0ABD5TX67</accession>
<name>A0ABD5TX67_9EURY</name>
<sequence length="25" mass="2864">MVSIGGPTPFLEDYKGKRITLRRND</sequence>
<dbReference type="AlphaFoldDB" id="A0ABD5TX67"/>
<organism evidence="1 2">
    <name type="scientific">Halopelagius fulvigenes</name>
    <dbReference type="NCBI Taxonomy" id="1198324"/>
    <lineage>
        <taxon>Archaea</taxon>
        <taxon>Methanobacteriati</taxon>
        <taxon>Methanobacteriota</taxon>
        <taxon>Stenosarchaea group</taxon>
        <taxon>Halobacteria</taxon>
        <taxon>Halobacteriales</taxon>
        <taxon>Haloferacaceae</taxon>
    </lineage>
</organism>
<evidence type="ECO:0000313" key="1">
    <source>
        <dbReference type="EMBL" id="MFC6824985.1"/>
    </source>
</evidence>
<protein>
    <submittedName>
        <fullName evidence="1">Uncharacterized protein</fullName>
    </submittedName>
</protein>
<comment type="caution">
    <text evidence="1">The sequence shown here is derived from an EMBL/GenBank/DDBJ whole genome shotgun (WGS) entry which is preliminary data.</text>
</comment>
<dbReference type="EMBL" id="JBHSXH010000011">
    <property type="protein sequence ID" value="MFC6824985.1"/>
    <property type="molecule type" value="Genomic_DNA"/>
</dbReference>
<gene>
    <name evidence="1" type="ORF">ACFQEV_08270</name>
</gene>
<reference evidence="1 2" key="1">
    <citation type="journal article" date="2019" name="Int. J. Syst. Evol. Microbiol.">
        <title>The Global Catalogue of Microorganisms (GCM) 10K type strain sequencing project: providing services to taxonomists for standard genome sequencing and annotation.</title>
        <authorList>
            <consortium name="The Broad Institute Genomics Platform"/>
            <consortium name="The Broad Institute Genome Sequencing Center for Infectious Disease"/>
            <person name="Wu L."/>
            <person name="Ma J."/>
        </authorList>
    </citation>
    <scope>NUCLEOTIDE SEQUENCE [LARGE SCALE GENOMIC DNA]</scope>
    <source>
        <strain evidence="1 2">YIM 94188</strain>
    </source>
</reference>
<proteinExistence type="predicted"/>
<keyword evidence="2" id="KW-1185">Reference proteome</keyword>
<dbReference type="RefSeq" id="WP_379695229.1">
    <property type="nucleotide sequence ID" value="NZ_JBHSXH010000011.1"/>
</dbReference>